<comment type="caution">
    <text evidence="2">The sequence shown here is derived from an EMBL/GenBank/DDBJ whole genome shotgun (WGS) entry which is preliminary data.</text>
</comment>
<organism evidence="2">
    <name type="scientific">bioreactor metagenome</name>
    <dbReference type="NCBI Taxonomy" id="1076179"/>
    <lineage>
        <taxon>unclassified sequences</taxon>
        <taxon>metagenomes</taxon>
        <taxon>ecological metagenomes</taxon>
    </lineage>
</organism>
<keyword evidence="1" id="KW-0812">Transmembrane</keyword>
<keyword evidence="1" id="KW-1133">Transmembrane helix</keyword>
<evidence type="ECO:0000313" key="2">
    <source>
        <dbReference type="EMBL" id="MPM32229.1"/>
    </source>
</evidence>
<keyword evidence="1" id="KW-0472">Membrane</keyword>
<gene>
    <name evidence="2" type="ORF">SDC9_78791</name>
</gene>
<evidence type="ECO:0000256" key="1">
    <source>
        <dbReference type="SAM" id="Phobius"/>
    </source>
</evidence>
<feature type="transmembrane region" description="Helical" evidence="1">
    <location>
        <begin position="12"/>
        <end position="32"/>
    </location>
</feature>
<reference evidence="2" key="1">
    <citation type="submission" date="2019-08" db="EMBL/GenBank/DDBJ databases">
        <authorList>
            <person name="Kucharzyk K."/>
            <person name="Murdoch R.W."/>
            <person name="Higgins S."/>
            <person name="Loffler F."/>
        </authorList>
    </citation>
    <scope>NUCLEOTIDE SEQUENCE</scope>
</reference>
<dbReference type="AlphaFoldDB" id="A0A644YV66"/>
<accession>A0A644YV66</accession>
<proteinExistence type="predicted"/>
<protein>
    <submittedName>
        <fullName evidence="2">Uncharacterized protein</fullName>
    </submittedName>
</protein>
<sequence length="72" mass="7439">MLPAEGAELAQFDAVGGVLLVFLGGVIALLAIGASQDNVRASVLSCHCEHLFSECLYLMFPRRGCALAAGAC</sequence>
<name>A0A644YV66_9ZZZZ</name>
<dbReference type="EMBL" id="VSSQ01006304">
    <property type="protein sequence ID" value="MPM32229.1"/>
    <property type="molecule type" value="Genomic_DNA"/>
</dbReference>